<dbReference type="OrthoDB" id="9780456at2"/>
<dbReference type="SUPFAM" id="SSF51569">
    <property type="entry name" value="Aldolase"/>
    <property type="match status" value="1"/>
</dbReference>
<sequence length="339" mass="37936">MIIQLKQDITERQKESLIKEVNEIGYKITEVKTQLGDYLVGIGKSDFDIRRIGQKEGIEDIHIVSDEYKLVSKKWKAKPTSIDLGDGVFIKDGDMAIMAGPCSIESEEQIRKVIQHLKDNNIKMMRGGVFKPRSSPYAFRGLGLDGLKLWYELAQEAGIKIVTEVMQVSQIEEMYPYVDIYQVGARNTQNFNLLDELGKVDKAVMIKRGISGTIEELLQSAEYVFSGGNEKLILCERGIRTYEKASRNTLDLNAVPILKAKSHLPVVVDPSHGIGIRAYVPQMALSGVMSGADGIIYETHEIPEKAYSDGQQTLDFAQSALLADQIRKTFAMRKTFALL</sequence>
<dbReference type="NCBIfam" id="NF009239">
    <property type="entry name" value="PRK12595.1"/>
    <property type="match status" value="1"/>
</dbReference>
<dbReference type="InterPro" id="IPR006268">
    <property type="entry name" value="DAHP_syn_2"/>
</dbReference>
<dbReference type="GO" id="GO:0016832">
    <property type="term" value="F:aldehyde-lyase activity"/>
    <property type="evidence" value="ECO:0007669"/>
    <property type="project" value="InterPro"/>
</dbReference>
<dbReference type="Pfam" id="PF00793">
    <property type="entry name" value="DAHP_synth_1"/>
    <property type="match status" value="1"/>
</dbReference>
<dbReference type="InterPro" id="IPR052899">
    <property type="entry name" value="Class-I_DAHP_synthase"/>
</dbReference>
<dbReference type="NCBIfam" id="NF006421">
    <property type="entry name" value="PRK08673.1"/>
    <property type="match status" value="1"/>
</dbReference>
<evidence type="ECO:0000313" key="3">
    <source>
        <dbReference type="EMBL" id="SIS72647.1"/>
    </source>
</evidence>
<dbReference type="PANTHER" id="PTHR43018:SF2">
    <property type="entry name" value="PHOSPHO-2-DEHYDRO-3-DEOXYHEPTONATE ALDOLASE"/>
    <property type="match status" value="1"/>
</dbReference>
<accession>A0A1N7LFQ8</accession>
<reference evidence="4" key="1">
    <citation type="submission" date="2017-01" db="EMBL/GenBank/DDBJ databases">
        <authorList>
            <person name="Varghese N."/>
            <person name="Submissions S."/>
        </authorList>
    </citation>
    <scope>NUCLEOTIDE SEQUENCE [LARGE SCALE GENOMIC DNA]</scope>
    <source>
        <strain evidence="4">DSM 46698</strain>
    </source>
</reference>
<keyword evidence="4" id="KW-1185">Reference proteome</keyword>
<dbReference type="GO" id="GO:0016740">
    <property type="term" value="F:transferase activity"/>
    <property type="evidence" value="ECO:0007669"/>
    <property type="project" value="UniProtKB-KW"/>
</dbReference>
<dbReference type="Gene3D" id="3.30.70.1140">
    <property type="entry name" value="Phospho-2-dehydro-3-deoxyheptonate aldolase, domain 1"/>
    <property type="match status" value="1"/>
</dbReference>
<evidence type="ECO:0000313" key="4">
    <source>
        <dbReference type="Proteomes" id="UP000186026"/>
    </source>
</evidence>
<dbReference type="RefSeq" id="WP_076499273.1">
    <property type="nucleotide sequence ID" value="NZ_FTOP01000003.1"/>
</dbReference>
<dbReference type="NCBIfam" id="TIGR01361">
    <property type="entry name" value="DAHP_synth_Bsub"/>
    <property type="match status" value="1"/>
</dbReference>
<dbReference type="AlphaFoldDB" id="A0A1N7LFQ8"/>
<dbReference type="PANTHER" id="PTHR43018">
    <property type="entry name" value="PHOSPHO-2-DEHYDRO-3-DEOXYHEPTONATE ALDOLASE"/>
    <property type="match status" value="1"/>
</dbReference>
<feature type="domain" description="DAHP synthetase I/KDSA" evidence="2">
    <location>
        <begin position="88"/>
        <end position="330"/>
    </location>
</feature>
<dbReference type="EMBL" id="FTOP01000003">
    <property type="protein sequence ID" value="SIS72647.1"/>
    <property type="molecule type" value="Genomic_DNA"/>
</dbReference>
<gene>
    <name evidence="3" type="ORF">SAMN05421761_103298</name>
</gene>
<protein>
    <submittedName>
        <fullName evidence="3">3-deoxy-D-arabinoheptulosonate-7-phosphate synthase</fullName>
    </submittedName>
</protein>
<dbReference type="STRING" id="529505.SAMN05421761_103298"/>
<name>A0A1N7LFQ8_9BACT</name>
<dbReference type="Proteomes" id="UP000186026">
    <property type="component" value="Unassembled WGS sequence"/>
</dbReference>
<organism evidence="3 4">
    <name type="scientific">Belliella pelovolcani</name>
    <dbReference type="NCBI Taxonomy" id="529505"/>
    <lineage>
        <taxon>Bacteria</taxon>
        <taxon>Pseudomonadati</taxon>
        <taxon>Bacteroidota</taxon>
        <taxon>Cytophagia</taxon>
        <taxon>Cytophagales</taxon>
        <taxon>Cyclobacteriaceae</taxon>
        <taxon>Belliella</taxon>
    </lineage>
</organism>
<proteinExistence type="predicted"/>
<evidence type="ECO:0000259" key="2">
    <source>
        <dbReference type="Pfam" id="PF00793"/>
    </source>
</evidence>
<evidence type="ECO:0000256" key="1">
    <source>
        <dbReference type="ARBA" id="ARBA00022679"/>
    </source>
</evidence>
<dbReference type="InterPro" id="IPR006218">
    <property type="entry name" value="DAHP1/KDSA"/>
</dbReference>
<dbReference type="GO" id="GO:0009073">
    <property type="term" value="P:aromatic amino acid family biosynthetic process"/>
    <property type="evidence" value="ECO:0007669"/>
    <property type="project" value="InterPro"/>
</dbReference>
<keyword evidence="1" id="KW-0808">Transferase</keyword>
<dbReference type="InterPro" id="IPR013785">
    <property type="entry name" value="Aldolase_TIM"/>
</dbReference>
<dbReference type="Gene3D" id="3.20.20.70">
    <property type="entry name" value="Aldolase class I"/>
    <property type="match status" value="1"/>
</dbReference>